<dbReference type="Proteomes" id="UP001054945">
    <property type="component" value="Unassembled WGS sequence"/>
</dbReference>
<name>A0AAV4VMF4_CAEEX</name>
<sequence length="106" mass="11821">MSMVNEVGYIKFVLLVAEIADEGVVDNDVPEESVGDNVIAKFASQYVAPSKFLHHGFILCLFGFVLSTSIFPHVFRPNGQLASALAFGITGFRFEFWRWIGIHVKL</sequence>
<keyword evidence="3" id="KW-1185">Reference proteome</keyword>
<reference evidence="2 3" key="1">
    <citation type="submission" date="2021-06" db="EMBL/GenBank/DDBJ databases">
        <title>Caerostris extrusa draft genome.</title>
        <authorList>
            <person name="Kono N."/>
            <person name="Arakawa K."/>
        </authorList>
    </citation>
    <scope>NUCLEOTIDE SEQUENCE [LARGE SCALE GENOMIC DNA]</scope>
</reference>
<keyword evidence="1" id="KW-0812">Transmembrane</keyword>
<protein>
    <submittedName>
        <fullName evidence="2">Uncharacterized protein</fullName>
    </submittedName>
</protein>
<feature type="transmembrane region" description="Helical" evidence="1">
    <location>
        <begin position="52"/>
        <end position="75"/>
    </location>
</feature>
<accession>A0AAV4VMF4</accession>
<dbReference type="EMBL" id="BPLR01014754">
    <property type="protein sequence ID" value="GIY71090.1"/>
    <property type="molecule type" value="Genomic_DNA"/>
</dbReference>
<keyword evidence="1" id="KW-1133">Transmembrane helix</keyword>
<evidence type="ECO:0000256" key="1">
    <source>
        <dbReference type="SAM" id="Phobius"/>
    </source>
</evidence>
<proteinExistence type="predicted"/>
<evidence type="ECO:0000313" key="2">
    <source>
        <dbReference type="EMBL" id="GIY71090.1"/>
    </source>
</evidence>
<evidence type="ECO:0000313" key="3">
    <source>
        <dbReference type="Proteomes" id="UP001054945"/>
    </source>
</evidence>
<gene>
    <name evidence="2" type="ORF">CEXT_203911</name>
</gene>
<keyword evidence="1" id="KW-0472">Membrane</keyword>
<organism evidence="2 3">
    <name type="scientific">Caerostris extrusa</name>
    <name type="common">Bark spider</name>
    <name type="synonym">Caerostris bankana</name>
    <dbReference type="NCBI Taxonomy" id="172846"/>
    <lineage>
        <taxon>Eukaryota</taxon>
        <taxon>Metazoa</taxon>
        <taxon>Ecdysozoa</taxon>
        <taxon>Arthropoda</taxon>
        <taxon>Chelicerata</taxon>
        <taxon>Arachnida</taxon>
        <taxon>Araneae</taxon>
        <taxon>Araneomorphae</taxon>
        <taxon>Entelegynae</taxon>
        <taxon>Araneoidea</taxon>
        <taxon>Araneidae</taxon>
        <taxon>Caerostris</taxon>
    </lineage>
</organism>
<comment type="caution">
    <text evidence="2">The sequence shown here is derived from an EMBL/GenBank/DDBJ whole genome shotgun (WGS) entry which is preliminary data.</text>
</comment>
<dbReference type="AlphaFoldDB" id="A0AAV4VMF4"/>